<gene>
    <name evidence="7 9" type="primary">mdt-27</name>
    <name evidence="7" type="ORF">CELE_T18H9.6</name>
    <name evidence="9" type="ORF">T18H9.6</name>
</gene>
<name>Q22550_CAEEL</name>
<evidence type="ECO:0000313" key="7">
    <source>
        <dbReference type="EMBL" id="CCD65456.2"/>
    </source>
</evidence>
<dbReference type="AlphaFoldDB" id="Q22550"/>
<dbReference type="Pfam" id="PF11571">
    <property type="entry name" value="Med27"/>
    <property type="match status" value="1"/>
</dbReference>
<evidence type="ECO:0000256" key="6">
    <source>
        <dbReference type="SAM" id="MobiDB-lite"/>
    </source>
</evidence>
<feature type="compositionally biased region" description="Polar residues" evidence="6">
    <location>
        <begin position="53"/>
        <end position="100"/>
    </location>
</feature>
<proteinExistence type="evidence at protein level"/>
<evidence type="ECO:0000256" key="2">
    <source>
        <dbReference type="ARBA" id="ARBA00008048"/>
    </source>
</evidence>
<dbReference type="STRING" id="6239.T18H9.6.1"/>
<evidence type="ECO:0000313" key="8">
    <source>
        <dbReference type="Proteomes" id="UP000001940"/>
    </source>
</evidence>
<keyword evidence="10" id="KW-1267">Proteomics identification</keyword>
<dbReference type="CTD" id="179303"/>
<dbReference type="InterPro" id="IPR021627">
    <property type="entry name" value="Mediator_Med27"/>
</dbReference>
<dbReference type="GO" id="GO:0016592">
    <property type="term" value="C:mediator complex"/>
    <property type="evidence" value="ECO:0007669"/>
    <property type="project" value="InterPro"/>
</dbReference>
<dbReference type="PaxDb" id="6239-T18H9.6"/>
<organism evidence="7 8">
    <name type="scientific">Caenorhabditis elegans</name>
    <dbReference type="NCBI Taxonomy" id="6239"/>
    <lineage>
        <taxon>Eukaryota</taxon>
        <taxon>Metazoa</taxon>
        <taxon>Ecdysozoa</taxon>
        <taxon>Nematoda</taxon>
        <taxon>Chromadorea</taxon>
        <taxon>Rhabditida</taxon>
        <taxon>Rhabditina</taxon>
        <taxon>Rhabditomorpha</taxon>
        <taxon>Rhabditoidea</taxon>
        <taxon>Rhabditidae</taxon>
        <taxon>Peloderinae</taxon>
        <taxon>Caenorhabditis</taxon>
    </lineage>
</organism>
<dbReference type="EMBL" id="BX284605">
    <property type="protein sequence ID" value="CCD65456.2"/>
    <property type="molecule type" value="Genomic_DNA"/>
</dbReference>
<dbReference type="HOGENOM" id="CLU_050748_0_0_1"/>
<dbReference type="WormBase" id="T18H9.6">
    <property type="protein sequence ID" value="CE48187"/>
    <property type="gene ID" value="WBGene00007023"/>
    <property type="gene designation" value="mdt-27"/>
</dbReference>
<keyword evidence="3" id="KW-0805">Transcription regulation</keyword>
<feature type="region of interest" description="Disordered" evidence="6">
    <location>
        <begin position="1"/>
        <end position="110"/>
    </location>
</feature>
<evidence type="ECO:0007829" key="10">
    <source>
        <dbReference type="PeptideAtlas" id="Q22550"/>
    </source>
</evidence>
<dbReference type="FunCoup" id="Q22550">
    <property type="interactions" value="1"/>
</dbReference>
<dbReference type="SMR" id="Q22550"/>
<dbReference type="InParanoid" id="Q22550"/>
<accession>Q22550</accession>
<dbReference type="Proteomes" id="UP000001940">
    <property type="component" value="Chromosome V"/>
</dbReference>
<sequence>MGDNTIRIKSENSFGNTAANGRFPDTPFGRRPPLVSKIDGRARILRPLRPAAMQSNQQPTTSANASGPSGARISSGNIPHSQSMPVLQSGNTANRPSTAGNPAAGRPILTLPSNTTEKHVIALNQWAEVMKSKLEKMRQKSKKALDESMKEHSTMEDLSRAREALSEMGNMYYELNRAAALKCRYNAVFDKRPLYKAVESSIQDLRQKDESAYQLFYKLQEAMDERTVIEKNIIAVSETFRQNAVHAPRVSRLSVPPPLKFSKHVEDANKGVFLAMDAVMNKTRGDLTWRFKRISHPCFRNSKSLIEVHYCARRPNSEKEFVPCMKAVIVLKYGILEDMIIGGEDEDLYNQEQILHSKRKVYREFTKSAKEIILCSPVTKFTAPTNFAQCNNYIQSYVNCFSTKCYYCKKHLRQFMPPTVVTRESSPIICHKLCLMSQVP</sequence>
<dbReference type="IntAct" id="Q22550">
    <property type="interactions" value="5"/>
</dbReference>
<dbReference type="eggNOG" id="ENOG502RVSY">
    <property type="taxonomic scope" value="Eukaryota"/>
</dbReference>
<protein>
    <submittedName>
        <fullName evidence="7">MeDiaTor</fullName>
    </submittedName>
</protein>
<dbReference type="PeptideAtlas" id="Q22550"/>
<evidence type="ECO:0000313" key="9">
    <source>
        <dbReference type="WormBase" id="T18H9.6"/>
    </source>
</evidence>
<dbReference type="KEGG" id="cel:CELE_T18H9.6"/>
<dbReference type="GeneID" id="179303"/>
<feature type="compositionally biased region" description="Basic and acidic residues" evidence="6">
    <location>
        <begin position="1"/>
        <end position="10"/>
    </location>
</feature>
<dbReference type="PIR" id="T29694">
    <property type="entry name" value="T29694"/>
</dbReference>
<evidence type="ECO:0000256" key="4">
    <source>
        <dbReference type="ARBA" id="ARBA00023163"/>
    </source>
</evidence>
<dbReference type="OrthoDB" id="5796245at2759"/>
<comment type="similarity">
    <text evidence="2">Belongs to the Mediator complex subunit 27 family.</text>
</comment>
<dbReference type="Bgee" id="WBGene00007023">
    <property type="expression patterns" value="Expressed in germ line (C elegans) and 4 other cell types or tissues"/>
</dbReference>
<evidence type="ECO:0000256" key="1">
    <source>
        <dbReference type="ARBA" id="ARBA00004123"/>
    </source>
</evidence>
<dbReference type="OMA" id="KFKRISH"/>
<dbReference type="AGR" id="WB:WBGene00007023"/>
<reference evidence="7 8" key="1">
    <citation type="journal article" date="1998" name="Science">
        <title>Genome sequence of the nematode C. elegans: a platform for investigating biology.</title>
        <authorList>
            <consortium name="The C. elegans sequencing consortium"/>
            <person name="Sulson J.E."/>
            <person name="Waterston R."/>
        </authorList>
    </citation>
    <scope>NUCLEOTIDE SEQUENCE [LARGE SCALE GENOMIC DNA]</scope>
    <source>
        <strain evidence="7 8">Bristol N2</strain>
    </source>
</reference>
<keyword evidence="8" id="KW-1185">Reference proteome</keyword>
<keyword evidence="5" id="KW-0539">Nucleus</keyword>
<keyword evidence="4" id="KW-0804">Transcription</keyword>
<comment type="subcellular location">
    <subcellularLocation>
        <location evidence="1">Nucleus</location>
    </subcellularLocation>
</comment>
<dbReference type="UCSC" id="T18H9.6">
    <property type="organism name" value="c. elegans"/>
</dbReference>
<evidence type="ECO:0000256" key="5">
    <source>
        <dbReference type="ARBA" id="ARBA00023242"/>
    </source>
</evidence>
<evidence type="ECO:0000256" key="3">
    <source>
        <dbReference type="ARBA" id="ARBA00023015"/>
    </source>
</evidence>
<dbReference type="RefSeq" id="NP_505386.2">
    <property type="nucleotide sequence ID" value="NM_072985.8"/>
</dbReference>